<organism evidence="7 8">
    <name type="scientific">Macrostomum lignano</name>
    <dbReference type="NCBI Taxonomy" id="282301"/>
    <lineage>
        <taxon>Eukaryota</taxon>
        <taxon>Metazoa</taxon>
        <taxon>Spiralia</taxon>
        <taxon>Lophotrochozoa</taxon>
        <taxon>Platyhelminthes</taxon>
        <taxon>Rhabditophora</taxon>
        <taxon>Macrostomorpha</taxon>
        <taxon>Macrostomida</taxon>
        <taxon>Macrostomidae</taxon>
        <taxon>Macrostomum</taxon>
    </lineage>
</organism>
<evidence type="ECO:0000256" key="3">
    <source>
        <dbReference type="ARBA" id="ARBA00022833"/>
    </source>
</evidence>
<keyword evidence="1" id="KW-0479">Metal-binding</keyword>
<evidence type="ECO:0000256" key="2">
    <source>
        <dbReference type="ARBA" id="ARBA00022771"/>
    </source>
</evidence>
<dbReference type="Proteomes" id="UP000095280">
    <property type="component" value="Unplaced"/>
</dbReference>
<reference evidence="8" key="1">
    <citation type="submission" date="2016-11" db="UniProtKB">
        <authorList>
            <consortium name="WormBaseParasite"/>
        </authorList>
    </citation>
    <scope>IDENTIFICATION</scope>
</reference>
<keyword evidence="7" id="KW-1185">Reference proteome</keyword>
<dbReference type="AlphaFoldDB" id="A0A1I8GVM6"/>
<evidence type="ECO:0000313" key="7">
    <source>
        <dbReference type="Proteomes" id="UP000095280"/>
    </source>
</evidence>
<evidence type="ECO:0000256" key="1">
    <source>
        <dbReference type="ARBA" id="ARBA00022723"/>
    </source>
</evidence>
<keyword evidence="2" id="KW-0863">Zinc-finger</keyword>
<proteinExistence type="predicted"/>
<keyword evidence="3" id="KW-0862">Zinc</keyword>
<keyword evidence="5" id="KW-0472">Membrane</keyword>
<feature type="transmembrane region" description="Helical" evidence="5">
    <location>
        <begin position="159"/>
        <end position="179"/>
    </location>
</feature>
<feature type="transmembrane region" description="Helical" evidence="5">
    <location>
        <begin position="240"/>
        <end position="259"/>
    </location>
</feature>
<sequence length="286" mass="31943">SVSRLQLRQQRPLRRRENGRLHIGRHLQRSLQPSWPQASVASSNESIDENAAEAGDGSISASPPECRICRCSAEELRERAISDRLYRVKCACAGSLGSLCGNCYRMFYLERQLDRCELCQQQIGINDASTLLRLRRWWQQCKQSMPFLNFRPPSSTCRAGVFLCSVLFVLFLLGVLVGFTMQIGHEHCRCRWLTQNQTSLVYPLTTPETAVLNSSNSQKSSTASSSSAAAGYEPLFHGPVLPVLSAMCAMLLLLVAYSLRRCLTLRVRRMQQRADIEAAIGGDLGD</sequence>
<evidence type="ECO:0000259" key="6">
    <source>
        <dbReference type="PROSITE" id="PS51292"/>
    </source>
</evidence>
<name>A0A1I8GVM6_9PLAT</name>
<dbReference type="Gene3D" id="3.30.40.10">
    <property type="entry name" value="Zinc/RING finger domain, C3HC4 (zinc finger)"/>
    <property type="match status" value="1"/>
</dbReference>
<feature type="region of interest" description="Disordered" evidence="4">
    <location>
        <begin position="29"/>
        <end position="62"/>
    </location>
</feature>
<feature type="domain" description="RING-CH-type" evidence="6">
    <location>
        <begin position="58"/>
        <end position="126"/>
    </location>
</feature>
<evidence type="ECO:0000256" key="5">
    <source>
        <dbReference type="SAM" id="Phobius"/>
    </source>
</evidence>
<dbReference type="GO" id="GO:0008270">
    <property type="term" value="F:zinc ion binding"/>
    <property type="evidence" value="ECO:0007669"/>
    <property type="project" value="UniProtKB-KW"/>
</dbReference>
<evidence type="ECO:0000256" key="4">
    <source>
        <dbReference type="SAM" id="MobiDB-lite"/>
    </source>
</evidence>
<keyword evidence="5" id="KW-1133">Transmembrane helix</keyword>
<dbReference type="InterPro" id="IPR013083">
    <property type="entry name" value="Znf_RING/FYVE/PHD"/>
</dbReference>
<protein>
    <submittedName>
        <fullName evidence="8">RING-CH-type domain-containing protein</fullName>
    </submittedName>
</protein>
<dbReference type="InterPro" id="IPR011016">
    <property type="entry name" value="Znf_RING-CH"/>
</dbReference>
<keyword evidence="5" id="KW-0812">Transmembrane</keyword>
<accession>A0A1I8GVM6</accession>
<dbReference type="WBParaSite" id="maker-uti_cns_0003362-snap-gene-0.6-mRNA-1">
    <property type="protein sequence ID" value="maker-uti_cns_0003362-snap-gene-0.6-mRNA-1"/>
    <property type="gene ID" value="maker-uti_cns_0003362-snap-gene-0.6"/>
</dbReference>
<dbReference type="PROSITE" id="PS51292">
    <property type="entry name" value="ZF_RING_CH"/>
    <property type="match status" value="1"/>
</dbReference>
<feature type="compositionally biased region" description="Polar residues" evidence="4">
    <location>
        <begin position="29"/>
        <end position="45"/>
    </location>
</feature>
<evidence type="ECO:0000313" key="8">
    <source>
        <dbReference type="WBParaSite" id="maker-uti_cns_0003362-snap-gene-0.6-mRNA-1"/>
    </source>
</evidence>